<feature type="region of interest" description="Disordered" evidence="9">
    <location>
        <begin position="386"/>
        <end position="504"/>
    </location>
</feature>
<gene>
    <name evidence="11" type="ORF">Afe05nite_82790</name>
</gene>
<accession>A0A919JAD1</accession>
<proteinExistence type="predicted"/>
<feature type="compositionally biased region" description="Low complexity" evidence="9">
    <location>
        <begin position="415"/>
        <end position="468"/>
    </location>
</feature>
<dbReference type="AlphaFoldDB" id="A0A919JAD1"/>
<sequence length="557" mass="55853">MAEDDSLLGGRYRLLRPTGAGGMAVVWEARDDVLARTVAVKVLAGDTATDPDARQRIRREAQAAAAIAHPNIAQVHDYGETGEQPYVVMEFVPGGTLLQRMGRGLLPPRFALRVGAEVAAALAAAHAEGLVHRDVKPANVMLAPTGAKVVDFGIAAAIAPAGLGADGDMLYGTPAYLAPERLLDDAVSPASDVYALGVLLYLMLTGRSPWSIEDTTEMLSAHIYLEPPPLPTVPGVPDYVTDLGNRCLQKDPTTRPSAREAAALLATGAGLPTVVDDPAVPATGAVPFLADFEPVTDPIHEPGFPPSTATAHAAAGFPPPATTTHPDPGFPPPVTGATGNGGFPPAPAGTPASERRRNRLVAVSAGAAALAAMAVWLLLPDDKAAAPSAGPVSAAPPGAGPSSPGPANPGPTPKTAVTGTAPADPADPAANLPPAAGLPPATAAPARTGTAPAPAGTAPAGAGPTGTAPAPPKTTAPEPPAGPAPERTFTSDAGEVSASCSGTSTARILSWTAAKPYKVDETDPGPGARPSVRFKHGNRFVTMTVACASGVPSLASE</sequence>
<dbReference type="SUPFAM" id="SSF56112">
    <property type="entry name" value="Protein kinase-like (PK-like)"/>
    <property type="match status" value="1"/>
</dbReference>
<evidence type="ECO:0000256" key="5">
    <source>
        <dbReference type="ARBA" id="ARBA00022777"/>
    </source>
</evidence>
<evidence type="ECO:0000256" key="1">
    <source>
        <dbReference type="ARBA" id="ARBA00012513"/>
    </source>
</evidence>
<feature type="compositionally biased region" description="Low complexity" evidence="9">
    <location>
        <begin position="306"/>
        <end position="326"/>
    </location>
</feature>
<feature type="domain" description="Protein kinase" evidence="10">
    <location>
        <begin position="12"/>
        <end position="274"/>
    </location>
</feature>
<dbReference type="SMART" id="SM00220">
    <property type="entry name" value="S_TKc"/>
    <property type="match status" value="1"/>
</dbReference>
<dbReference type="InterPro" id="IPR008271">
    <property type="entry name" value="Ser/Thr_kinase_AS"/>
</dbReference>
<evidence type="ECO:0000259" key="10">
    <source>
        <dbReference type="PROSITE" id="PS50011"/>
    </source>
</evidence>
<dbReference type="GO" id="GO:0005524">
    <property type="term" value="F:ATP binding"/>
    <property type="evidence" value="ECO:0007669"/>
    <property type="project" value="UniProtKB-KW"/>
</dbReference>
<feature type="compositionally biased region" description="Pro residues" evidence="9">
    <location>
        <begin position="469"/>
        <end position="483"/>
    </location>
</feature>
<dbReference type="PANTHER" id="PTHR43289">
    <property type="entry name" value="MITOGEN-ACTIVATED PROTEIN KINASE KINASE KINASE 20-RELATED"/>
    <property type="match status" value="1"/>
</dbReference>
<dbReference type="Pfam" id="PF00069">
    <property type="entry name" value="Pkinase"/>
    <property type="match status" value="1"/>
</dbReference>
<dbReference type="PANTHER" id="PTHR43289:SF6">
    <property type="entry name" value="SERINE_THREONINE-PROTEIN KINASE NEKL-3"/>
    <property type="match status" value="1"/>
</dbReference>
<feature type="compositionally biased region" description="Low complexity" evidence="9">
    <location>
        <begin position="386"/>
        <end position="402"/>
    </location>
</feature>
<dbReference type="GO" id="GO:0004674">
    <property type="term" value="F:protein serine/threonine kinase activity"/>
    <property type="evidence" value="ECO:0007669"/>
    <property type="project" value="UniProtKB-KW"/>
</dbReference>
<dbReference type="CDD" id="cd14014">
    <property type="entry name" value="STKc_PknB_like"/>
    <property type="match status" value="1"/>
</dbReference>
<evidence type="ECO:0000256" key="8">
    <source>
        <dbReference type="ARBA" id="ARBA00048679"/>
    </source>
</evidence>
<keyword evidence="12" id="KW-1185">Reference proteome</keyword>
<comment type="catalytic activity">
    <reaction evidence="7">
        <text>L-threonyl-[protein] + ATP = O-phospho-L-threonyl-[protein] + ADP + H(+)</text>
        <dbReference type="Rhea" id="RHEA:46608"/>
        <dbReference type="Rhea" id="RHEA-COMP:11060"/>
        <dbReference type="Rhea" id="RHEA-COMP:11605"/>
        <dbReference type="ChEBI" id="CHEBI:15378"/>
        <dbReference type="ChEBI" id="CHEBI:30013"/>
        <dbReference type="ChEBI" id="CHEBI:30616"/>
        <dbReference type="ChEBI" id="CHEBI:61977"/>
        <dbReference type="ChEBI" id="CHEBI:456216"/>
        <dbReference type="EC" id="2.7.11.1"/>
    </reaction>
</comment>
<evidence type="ECO:0000256" key="7">
    <source>
        <dbReference type="ARBA" id="ARBA00047899"/>
    </source>
</evidence>
<keyword evidence="6" id="KW-0067">ATP-binding</keyword>
<dbReference type="PROSITE" id="PS50011">
    <property type="entry name" value="PROTEIN_KINASE_DOM"/>
    <property type="match status" value="1"/>
</dbReference>
<keyword evidence="3" id="KW-0808">Transferase</keyword>
<dbReference type="InterPro" id="IPR011009">
    <property type="entry name" value="Kinase-like_dom_sf"/>
</dbReference>
<organism evidence="11 12">
    <name type="scientific">Paractinoplanes ferrugineus</name>
    <dbReference type="NCBI Taxonomy" id="113564"/>
    <lineage>
        <taxon>Bacteria</taxon>
        <taxon>Bacillati</taxon>
        <taxon>Actinomycetota</taxon>
        <taxon>Actinomycetes</taxon>
        <taxon>Micromonosporales</taxon>
        <taxon>Micromonosporaceae</taxon>
        <taxon>Paractinoplanes</taxon>
    </lineage>
</organism>
<keyword evidence="5" id="KW-0418">Kinase</keyword>
<dbReference type="InterPro" id="IPR000719">
    <property type="entry name" value="Prot_kinase_dom"/>
</dbReference>
<reference evidence="11" key="1">
    <citation type="submission" date="2021-01" db="EMBL/GenBank/DDBJ databases">
        <title>Whole genome shotgun sequence of Actinoplanes ferrugineus NBRC 15555.</title>
        <authorList>
            <person name="Komaki H."/>
            <person name="Tamura T."/>
        </authorList>
    </citation>
    <scope>NUCLEOTIDE SEQUENCE</scope>
    <source>
        <strain evidence="11">NBRC 15555</strain>
    </source>
</reference>
<keyword evidence="2" id="KW-0723">Serine/threonine-protein kinase</keyword>
<dbReference type="FunFam" id="3.30.200.20:FF:000035">
    <property type="entry name" value="Serine/threonine protein kinase Stk1"/>
    <property type="match status" value="1"/>
</dbReference>
<feature type="compositionally biased region" description="Pro residues" evidence="9">
    <location>
        <begin position="403"/>
        <end position="412"/>
    </location>
</feature>
<evidence type="ECO:0000256" key="4">
    <source>
        <dbReference type="ARBA" id="ARBA00022741"/>
    </source>
</evidence>
<dbReference type="EC" id="2.7.11.1" evidence="1"/>
<name>A0A919JAD1_9ACTN</name>
<keyword evidence="4" id="KW-0547">Nucleotide-binding</keyword>
<dbReference type="PROSITE" id="PS00108">
    <property type="entry name" value="PROTEIN_KINASE_ST"/>
    <property type="match status" value="1"/>
</dbReference>
<evidence type="ECO:0000256" key="2">
    <source>
        <dbReference type="ARBA" id="ARBA00022527"/>
    </source>
</evidence>
<evidence type="ECO:0000256" key="6">
    <source>
        <dbReference type="ARBA" id="ARBA00022840"/>
    </source>
</evidence>
<evidence type="ECO:0000256" key="3">
    <source>
        <dbReference type="ARBA" id="ARBA00022679"/>
    </source>
</evidence>
<feature type="region of interest" description="Disordered" evidence="9">
    <location>
        <begin position="303"/>
        <end position="355"/>
    </location>
</feature>
<comment type="catalytic activity">
    <reaction evidence="8">
        <text>L-seryl-[protein] + ATP = O-phospho-L-seryl-[protein] + ADP + H(+)</text>
        <dbReference type="Rhea" id="RHEA:17989"/>
        <dbReference type="Rhea" id="RHEA-COMP:9863"/>
        <dbReference type="Rhea" id="RHEA-COMP:11604"/>
        <dbReference type="ChEBI" id="CHEBI:15378"/>
        <dbReference type="ChEBI" id="CHEBI:29999"/>
        <dbReference type="ChEBI" id="CHEBI:30616"/>
        <dbReference type="ChEBI" id="CHEBI:83421"/>
        <dbReference type="ChEBI" id="CHEBI:456216"/>
        <dbReference type="EC" id="2.7.11.1"/>
    </reaction>
</comment>
<evidence type="ECO:0000313" key="12">
    <source>
        <dbReference type="Proteomes" id="UP000598174"/>
    </source>
</evidence>
<comment type="caution">
    <text evidence="11">The sequence shown here is derived from an EMBL/GenBank/DDBJ whole genome shotgun (WGS) entry which is preliminary data.</text>
</comment>
<evidence type="ECO:0000256" key="9">
    <source>
        <dbReference type="SAM" id="MobiDB-lite"/>
    </source>
</evidence>
<dbReference type="Proteomes" id="UP000598174">
    <property type="component" value="Unassembled WGS sequence"/>
</dbReference>
<dbReference type="Gene3D" id="1.10.510.10">
    <property type="entry name" value="Transferase(Phosphotransferase) domain 1"/>
    <property type="match status" value="1"/>
</dbReference>
<protein>
    <recommendedName>
        <fullName evidence="1">non-specific serine/threonine protein kinase</fullName>
        <ecNumber evidence="1">2.7.11.1</ecNumber>
    </recommendedName>
</protein>
<evidence type="ECO:0000313" key="11">
    <source>
        <dbReference type="EMBL" id="GIE16439.1"/>
    </source>
</evidence>
<dbReference type="Gene3D" id="3.30.200.20">
    <property type="entry name" value="Phosphorylase Kinase, domain 1"/>
    <property type="match status" value="1"/>
</dbReference>
<dbReference type="EMBL" id="BOMM01000086">
    <property type="protein sequence ID" value="GIE16439.1"/>
    <property type="molecule type" value="Genomic_DNA"/>
</dbReference>